<evidence type="ECO:0000313" key="2">
    <source>
        <dbReference type="EMBL" id="OEH92422.1"/>
    </source>
</evidence>
<dbReference type="InterPro" id="IPR014957">
    <property type="entry name" value="IDEAL_dom"/>
</dbReference>
<dbReference type="RefSeq" id="WP_069717571.1">
    <property type="nucleotide sequence ID" value="NZ_MJEH01000029.1"/>
</dbReference>
<evidence type="ECO:0000313" key="3">
    <source>
        <dbReference type="Proteomes" id="UP000095209"/>
    </source>
</evidence>
<dbReference type="AlphaFoldDB" id="A0A1E5LEC5"/>
<keyword evidence="3" id="KW-1185">Reference proteome</keyword>
<dbReference type="EMBL" id="MJEH01000029">
    <property type="protein sequence ID" value="OEH92422.1"/>
    <property type="molecule type" value="Genomic_DNA"/>
</dbReference>
<dbReference type="Pfam" id="PF08858">
    <property type="entry name" value="IDEAL"/>
    <property type="match status" value="1"/>
</dbReference>
<feature type="domain" description="IDEAL" evidence="1">
    <location>
        <begin position="32"/>
        <end position="68"/>
    </location>
</feature>
<reference evidence="2 3" key="1">
    <citation type="submission" date="2016-08" db="EMBL/GenBank/DDBJ databases">
        <title>Genome of Bacillus solimangrovi GH2-4.</title>
        <authorList>
            <person name="Lim S."/>
            <person name="Kim B.-C."/>
        </authorList>
    </citation>
    <scope>NUCLEOTIDE SEQUENCE [LARGE SCALE GENOMIC DNA]</scope>
    <source>
        <strain evidence="2 3">GH2-4</strain>
    </source>
</reference>
<accession>A0A1E5LEC5</accession>
<dbReference type="OrthoDB" id="2989967at2"/>
<name>A0A1E5LEC5_9BACI</name>
<evidence type="ECO:0000259" key="1">
    <source>
        <dbReference type="SMART" id="SM00914"/>
    </source>
</evidence>
<dbReference type="InterPro" id="IPR027393">
    <property type="entry name" value="Virus_scaffolding_prot_C"/>
</dbReference>
<gene>
    <name evidence="2" type="ORF">BFG57_16060</name>
</gene>
<dbReference type="Proteomes" id="UP000095209">
    <property type="component" value="Unassembled WGS sequence"/>
</dbReference>
<proteinExistence type="predicted"/>
<protein>
    <recommendedName>
        <fullName evidence="1">IDEAL domain-containing protein</fullName>
    </recommendedName>
</protein>
<comment type="caution">
    <text evidence="2">The sequence shown here is derived from an EMBL/GenBank/DDBJ whole genome shotgun (WGS) entry which is preliminary data.</text>
</comment>
<dbReference type="SMART" id="SM00914">
    <property type="entry name" value="IDEAL"/>
    <property type="match status" value="1"/>
</dbReference>
<sequence>MNQKKFHHVQQQHIKDKQHISSVEMDIYIQMILDEANLLYRKNQLEAQINEALDQRNRERFIELTIEYKQIQSKLT</sequence>
<dbReference type="Gene3D" id="4.10.810.10">
    <property type="entry name" value="Virus Scaffolding Protein, Chain A"/>
    <property type="match status" value="1"/>
</dbReference>
<organism evidence="2 3">
    <name type="scientific">Bacillus solimangrovi</name>
    <dbReference type="NCBI Taxonomy" id="1305675"/>
    <lineage>
        <taxon>Bacteria</taxon>
        <taxon>Bacillati</taxon>
        <taxon>Bacillota</taxon>
        <taxon>Bacilli</taxon>
        <taxon>Bacillales</taxon>
        <taxon>Bacillaceae</taxon>
        <taxon>Bacillus</taxon>
    </lineage>
</organism>